<feature type="coiled-coil region" evidence="1">
    <location>
        <begin position="82"/>
        <end position="123"/>
    </location>
</feature>
<evidence type="ECO:0000256" key="1">
    <source>
        <dbReference type="SAM" id="Coils"/>
    </source>
</evidence>
<name>A0A3P7NVB0_DIBLA</name>
<dbReference type="Proteomes" id="UP000281553">
    <property type="component" value="Unassembled WGS sequence"/>
</dbReference>
<evidence type="ECO:0000313" key="3">
    <source>
        <dbReference type="EMBL" id="VDN37607.1"/>
    </source>
</evidence>
<evidence type="ECO:0000256" key="2">
    <source>
        <dbReference type="SAM" id="MobiDB-lite"/>
    </source>
</evidence>
<feature type="region of interest" description="Disordered" evidence="2">
    <location>
        <begin position="1"/>
        <end position="29"/>
    </location>
</feature>
<protein>
    <submittedName>
        <fullName evidence="3">Uncharacterized protein</fullName>
    </submittedName>
</protein>
<organism evidence="3 4">
    <name type="scientific">Dibothriocephalus latus</name>
    <name type="common">Fish tapeworm</name>
    <name type="synonym">Diphyllobothrium latum</name>
    <dbReference type="NCBI Taxonomy" id="60516"/>
    <lineage>
        <taxon>Eukaryota</taxon>
        <taxon>Metazoa</taxon>
        <taxon>Spiralia</taxon>
        <taxon>Lophotrochozoa</taxon>
        <taxon>Platyhelminthes</taxon>
        <taxon>Cestoda</taxon>
        <taxon>Eucestoda</taxon>
        <taxon>Diphyllobothriidea</taxon>
        <taxon>Diphyllobothriidae</taxon>
        <taxon>Dibothriocephalus</taxon>
    </lineage>
</organism>
<reference evidence="3 4" key="1">
    <citation type="submission" date="2018-11" db="EMBL/GenBank/DDBJ databases">
        <authorList>
            <consortium name="Pathogen Informatics"/>
        </authorList>
    </citation>
    <scope>NUCLEOTIDE SEQUENCE [LARGE SCALE GENOMIC DNA]</scope>
</reference>
<dbReference type="PANTHER" id="PTHR43977">
    <property type="entry name" value="STRUCTURAL MAINTENANCE OF CHROMOSOMES PROTEIN 3"/>
    <property type="match status" value="1"/>
</dbReference>
<sequence>MNDQRRLETDLESKKYEEKEFTERMQDDQQSLEKMQSFTVSMSSSRHAYRLQHTGIPKLTVVHPLLASPEIGDPGVFLFKLLDKANRELKRYSHVNKKALDQFVSHSEEKEKLLKRKEELDKAHQAIIDLMNALDHQKYEAITLTFKQVLQHCLIF</sequence>
<feature type="compositionally biased region" description="Basic and acidic residues" evidence="2">
    <location>
        <begin position="1"/>
        <end position="27"/>
    </location>
</feature>
<dbReference type="EMBL" id="UYRU01091262">
    <property type="protein sequence ID" value="VDN37607.1"/>
    <property type="molecule type" value="Genomic_DNA"/>
</dbReference>
<accession>A0A3P7NVB0</accession>
<dbReference type="AlphaFoldDB" id="A0A3P7NVB0"/>
<evidence type="ECO:0000313" key="4">
    <source>
        <dbReference type="Proteomes" id="UP000281553"/>
    </source>
</evidence>
<gene>
    <name evidence="3" type="ORF">DILT_LOCUS17369</name>
</gene>
<keyword evidence="4" id="KW-1185">Reference proteome</keyword>
<keyword evidence="1" id="KW-0175">Coiled coil</keyword>
<dbReference type="OrthoDB" id="5575062at2759"/>
<proteinExistence type="predicted"/>